<gene>
    <name evidence="13" type="primary">pyrK</name>
    <name evidence="13" type="ORF">Pla144_48670</name>
</gene>
<evidence type="ECO:0000256" key="9">
    <source>
        <dbReference type="ARBA" id="ARBA00023014"/>
    </source>
</evidence>
<feature type="binding site" evidence="11">
    <location>
        <position position="286"/>
    </location>
    <ligand>
        <name>[2Fe-2S] cluster</name>
        <dbReference type="ChEBI" id="CHEBI:190135"/>
    </ligand>
</feature>
<dbReference type="OrthoDB" id="9789468at2"/>
<protein>
    <submittedName>
        <fullName evidence="13">Dihydroorotate dehydrogenase B (NAD(+)), electron transfer subunit</fullName>
    </submittedName>
</protein>
<dbReference type="PIRSF" id="PIRSF006816">
    <property type="entry name" value="Cyc3_hyd_g"/>
    <property type="match status" value="1"/>
</dbReference>
<comment type="caution">
    <text evidence="13">The sequence shown here is derived from an EMBL/GenBank/DDBJ whole genome shotgun (WGS) entry which is preliminary data.</text>
</comment>
<dbReference type="InterPro" id="IPR050353">
    <property type="entry name" value="PyrK_electron_transfer"/>
</dbReference>
<dbReference type="Proteomes" id="UP000318437">
    <property type="component" value="Unassembled WGS sequence"/>
</dbReference>
<dbReference type="GO" id="GO:0046872">
    <property type="term" value="F:metal ion binding"/>
    <property type="evidence" value="ECO:0007669"/>
    <property type="project" value="UniProtKB-KW"/>
</dbReference>
<proteinExistence type="inferred from homology"/>
<evidence type="ECO:0000313" key="13">
    <source>
        <dbReference type="EMBL" id="TWU20814.1"/>
    </source>
</evidence>
<keyword evidence="5 11" id="KW-0479">Metal-binding</keyword>
<keyword evidence="7" id="KW-0249">Electron transport</keyword>
<feature type="domain" description="FAD-binding FR-type" evidence="12">
    <location>
        <begin position="22"/>
        <end position="126"/>
    </location>
</feature>
<evidence type="ECO:0000256" key="8">
    <source>
        <dbReference type="ARBA" id="ARBA00023004"/>
    </source>
</evidence>
<evidence type="ECO:0000256" key="4">
    <source>
        <dbReference type="ARBA" id="ARBA00022714"/>
    </source>
</evidence>
<comment type="similarity">
    <text evidence="1">Belongs to the PyrK family.</text>
</comment>
<feature type="binding site" evidence="11">
    <location>
        <position position="266"/>
    </location>
    <ligand>
        <name>[2Fe-2S] cluster</name>
        <dbReference type="ChEBI" id="CHEBI:190135"/>
    </ligand>
</feature>
<dbReference type="RefSeq" id="WP_146453076.1">
    <property type="nucleotide sequence ID" value="NZ_SJPS01000013.1"/>
</dbReference>
<evidence type="ECO:0000313" key="14">
    <source>
        <dbReference type="Proteomes" id="UP000318437"/>
    </source>
</evidence>
<dbReference type="InterPro" id="IPR008333">
    <property type="entry name" value="Cbr1-like_FAD-bd_dom"/>
</dbReference>
<organism evidence="13 14">
    <name type="scientific">Bythopirellula polymerisocia</name>
    <dbReference type="NCBI Taxonomy" id="2528003"/>
    <lineage>
        <taxon>Bacteria</taxon>
        <taxon>Pseudomonadati</taxon>
        <taxon>Planctomycetota</taxon>
        <taxon>Planctomycetia</taxon>
        <taxon>Pirellulales</taxon>
        <taxon>Lacipirellulaceae</taxon>
        <taxon>Bythopirellula</taxon>
    </lineage>
</organism>
<name>A0A5C6CBL6_9BACT</name>
<evidence type="ECO:0000256" key="10">
    <source>
        <dbReference type="ARBA" id="ARBA00034078"/>
    </source>
</evidence>
<evidence type="ECO:0000256" key="1">
    <source>
        <dbReference type="ARBA" id="ARBA00006422"/>
    </source>
</evidence>
<evidence type="ECO:0000256" key="2">
    <source>
        <dbReference type="ARBA" id="ARBA00022448"/>
    </source>
</evidence>
<dbReference type="GO" id="GO:0006221">
    <property type="term" value="P:pyrimidine nucleotide biosynthetic process"/>
    <property type="evidence" value="ECO:0007669"/>
    <property type="project" value="InterPro"/>
</dbReference>
<feature type="binding site" evidence="11">
    <location>
        <position position="261"/>
    </location>
    <ligand>
        <name>[2Fe-2S] cluster</name>
        <dbReference type="ChEBI" id="CHEBI:190135"/>
    </ligand>
</feature>
<dbReference type="InterPro" id="IPR017927">
    <property type="entry name" value="FAD-bd_FR_type"/>
</dbReference>
<keyword evidence="14" id="KW-1185">Reference proteome</keyword>
<evidence type="ECO:0000256" key="11">
    <source>
        <dbReference type="PIRSR" id="PIRSR006816-2"/>
    </source>
</evidence>
<keyword evidence="9 11" id="KW-0411">Iron-sulfur</keyword>
<comment type="cofactor">
    <cofactor evidence="11">
        <name>[2Fe-2S] cluster</name>
        <dbReference type="ChEBI" id="CHEBI:190135"/>
    </cofactor>
    <text evidence="11">Binds 1 [2Fe-2S] cluster per subunit.</text>
</comment>
<dbReference type="PROSITE" id="PS51384">
    <property type="entry name" value="FAD_FR"/>
    <property type="match status" value="1"/>
</dbReference>
<sequence length="299" mass="32035">MSDAQGSSVQSPLAAAHYADSANQYRVVVTENERLARDTYRVRFACPELAATIVPGQFLMLKLAKTDDPLLGRPFALYDTVLDTAGNPHAIDVVYLVVGKLTARLAASRSGDAIDVWGPLGNGFSSQPVEHLIMVAGGIGQTPFLALGREFLGRRQYGVPPRVIQPAKKVTLCYGVRSLDLLSGVEDFKGCGIDLQIASDDGSVGHHGLVTEVVEKVLTENSAAVCRIACCGPEKMMEAVAGIARAHSVPCEVSLETPMACGIGICFSCVVKTYQPDGDWDYKRTCVEGPVFDCEKIAW</sequence>
<dbReference type="PANTHER" id="PTHR43513">
    <property type="entry name" value="DIHYDROOROTATE DEHYDROGENASE B (NAD(+)), ELECTRON TRANSFER SUBUNIT"/>
    <property type="match status" value="1"/>
</dbReference>
<keyword evidence="2" id="KW-0813">Transport</keyword>
<dbReference type="GO" id="GO:0051537">
    <property type="term" value="F:2 iron, 2 sulfur cluster binding"/>
    <property type="evidence" value="ECO:0007669"/>
    <property type="project" value="UniProtKB-KW"/>
</dbReference>
<dbReference type="InterPro" id="IPR019480">
    <property type="entry name" value="Dihydroorotate_DH_Fe-S-bd"/>
</dbReference>
<dbReference type="GO" id="GO:0050660">
    <property type="term" value="F:flavin adenine dinucleotide binding"/>
    <property type="evidence" value="ECO:0007669"/>
    <property type="project" value="InterPro"/>
</dbReference>
<evidence type="ECO:0000256" key="5">
    <source>
        <dbReference type="ARBA" id="ARBA00022723"/>
    </source>
</evidence>
<dbReference type="AlphaFoldDB" id="A0A5C6CBL6"/>
<dbReference type="InterPro" id="IPR039261">
    <property type="entry name" value="FNR_nucleotide-bd"/>
</dbReference>
<keyword evidence="6" id="KW-0274">FAD</keyword>
<keyword evidence="8 11" id="KW-0408">Iron</keyword>
<dbReference type="SUPFAM" id="SSF52343">
    <property type="entry name" value="Ferredoxin reductase-like, C-terminal NADP-linked domain"/>
    <property type="match status" value="1"/>
</dbReference>
<dbReference type="InterPro" id="IPR037117">
    <property type="entry name" value="Dihydroorotate_DH_ele_sf"/>
</dbReference>
<keyword evidence="3" id="KW-0285">Flavoprotein</keyword>
<dbReference type="InterPro" id="IPR017938">
    <property type="entry name" value="Riboflavin_synthase-like_b-brl"/>
</dbReference>
<dbReference type="PANTHER" id="PTHR43513:SF3">
    <property type="entry name" value="DIHYDROOROTATE DEHYDROGENASE B (NAD(+)), ELECTRON TRANSFER SUBUNIT-RELATED"/>
    <property type="match status" value="1"/>
</dbReference>
<dbReference type="Pfam" id="PF10418">
    <property type="entry name" value="DHODB_Fe-S_bind"/>
    <property type="match status" value="1"/>
</dbReference>
<reference evidence="13 14" key="1">
    <citation type="submission" date="2019-02" db="EMBL/GenBank/DDBJ databases">
        <title>Deep-cultivation of Planctomycetes and their phenomic and genomic characterization uncovers novel biology.</title>
        <authorList>
            <person name="Wiegand S."/>
            <person name="Jogler M."/>
            <person name="Boedeker C."/>
            <person name="Pinto D."/>
            <person name="Vollmers J."/>
            <person name="Rivas-Marin E."/>
            <person name="Kohn T."/>
            <person name="Peeters S.H."/>
            <person name="Heuer A."/>
            <person name="Rast P."/>
            <person name="Oberbeckmann S."/>
            <person name="Bunk B."/>
            <person name="Jeske O."/>
            <person name="Meyerdierks A."/>
            <person name="Storesund J.E."/>
            <person name="Kallscheuer N."/>
            <person name="Luecker S."/>
            <person name="Lage O.M."/>
            <person name="Pohl T."/>
            <person name="Merkel B.J."/>
            <person name="Hornburger P."/>
            <person name="Mueller R.-W."/>
            <person name="Bruemmer F."/>
            <person name="Labrenz M."/>
            <person name="Spormann A.M."/>
            <person name="Op Den Camp H."/>
            <person name="Overmann J."/>
            <person name="Amann R."/>
            <person name="Jetten M.S.M."/>
            <person name="Mascher T."/>
            <person name="Medema M.H."/>
            <person name="Devos D.P."/>
            <person name="Kaster A.-K."/>
            <person name="Ovreas L."/>
            <person name="Rohde M."/>
            <person name="Galperin M.Y."/>
            <person name="Jogler C."/>
        </authorList>
    </citation>
    <scope>NUCLEOTIDE SEQUENCE [LARGE SCALE GENOMIC DNA]</scope>
    <source>
        <strain evidence="13 14">Pla144</strain>
    </source>
</reference>
<evidence type="ECO:0000256" key="3">
    <source>
        <dbReference type="ARBA" id="ARBA00022630"/>
    </source>
</evidence>
<keyword evidence="4 11" id="KW-0001">2Fe-2S</keyword>
<dbReference type="Gene3D" id="2.10.240.10">
    <property type="entry name" value="Dihydroorotate dehydrogenase, electron transfer subunit"/>
    <property type="match status" value="1"/>
</dbReference>
<feature type="binding site" evidence="11">
    <location>
        <position position="269"/>
    </location>
    <ligand>
        <name>[2Fe-2S] cluster</name>
        <dbReference type="ChEBI" id="CHEBI:190135"/>
    </ligand>
</feature>
<evidence type="ECO:0000256" key="7">
    <source>
        <dbReference type="ARBA" id="ARBA00022982"/>
    </source>
</evidence>
<dbReference type="GO" id="GO:0016491">
    <property type="term" value="F:oxidoreductase activity"/>
    <property type="evidence" value="ECO:0007669"/>
    <property type="project" value="InterPro"/>
</dbReference>
<evidence type="ECO:0000256" key="6">
    <source>
        <dbReference type="ARBA" id="ARBA00022827"/>
    </source>
</evidence>
<dbReference type="Gene3D" id="3.40.50.80">
    <property type="entry name" value="Nucleotide-binding domain of ferredoxin-NADP reductase (FNR) module"/>
    <property type="match status" value="1"/>
</dbReference>
<accession>A0A5C6CBL6</accession>
<dbReference type="Gene3D" id="2.40.30.10">
    <property type="entry name" value="Translation factors"/>
    <property type="match status" value="1"/>
</dbReference>
<dbReference type="InterPro" id="IPR012165">
    <property type="entry name" value="Cyt_c3_hydrogenase_gsu"/>
</dbReference>
<dbReference type="CDD" id="cd06218">
    <property type="entry name" value="DHOD_e_trans"/>
    <property type="match status" value="1"/>
</dbReference>
<comment type="cofactor">
    <cofactor evidence="10">
        <name>[2Fe-2S] cluster</name>
        <dbReference type="ChEBI" id="CHEBI:190135"/>
    </cofactor>
</comment>
<dbReference type="SUPFAM" id="SSF63380">
    <property type="entry name" value="Riboflavin synthase domain-like"/>
    <property type="match status" value="1"/>
</dbReference>
<dbReference type="EMBL" id="SJPS01000013">
    <property type="protein sequence ID" value="TWU20814.1"/>
    <property type="molecule type" value="Genomic_DNA"/>
</dbReference>
<dbReference type="Pfam" id="PF00970">
    <property type="entry name" value="FAD_binding_6"/>
    <property type="match status" value="1"/>
</dbReference>
<evidence type="ECO:0000259" key="12">
    <source>
        <dbReference type="PROSITE" id="PS51384"/>
    </source>
</evidence>